<evidence type="ECO:0000313" key="2">
    <source>
        <dbReference type="EMBL" id="MBD7983178.1"/>
    </source>
</evidence>
<evidence type="ECO:0000313" key="3">
    <source>
        <dbReference type="Proteomes" id="UP000626786"/>
    </source>
</evidence>
<feature type="transmembrane region" description="Helical" evidence="1">
    <location>
        <begin position="105"/>
        <end position="130"/>
    </location>
</feature>
<evidence type="ECO:0000256" key="1">
    <source>
        <dbReference type="SAM" id="Phobius"/>
    </source>
</evidence>
<proteinExistence type="predicted"/>
<dbReference type="InterPro" id="IPR010787">
    <property type="entry name" value="DUF1385"/>
</dbReference>
<dbReference type="PANTHER" id="PTHR42867">
    <property type="entry name" value="MEMBRANE PROTEIN-RELATED"/>
    <property type="match status" value="1"/>
</dbReference>
<reference evidence="2 3" key="1">
    <citation type="submission" date="2020-08" db="EMBL/GenBank/DDBJ databases">
        <title>A Genomic Blueprint of the Chicken Gut Microbiome.</title>
        <authorList>
            <person name="Gilroy R."/>
            <person name="Ravi A."/>
            <person name="Getino M."/>
            <person name="Pursley I."/>
            <person name="Horton D.L."/>
            <person name="Alikhan N.-F."/>
            <person name="Baker D."/>
            <person name="Gharbi K."/>
            <person name="Hall N."/>
            <person name="Watson M."/>
            <person name="Adriaenssens E.M."/>
            <person name="Foster-Nyarko E."/>
            <person name="Jarju S."/>
            <person name="Secka A."/>
            <person name="Antonio M."/>
            <person name="Oren A."/>
            <person name="Chaudhuri R."/>
            <person name="La Ragione R.M."/>
            <person name="Hildebrand F."/>
            <person name="Pallen M.J."/>
        </authorList>
    </citation>
    <scope>NUCLEOTIDE SEQUENCE [LARGE SCALE GENOMIC DNA]</scope>
    <source>
        <strain evidence="2 3">Sa2YVA2</strain>
    </source>
</reference>
<dbReference type="Proteomes" id="UP000626786">
    <property type="component" value="Unassembled WGS sequence"/>
</dbReference>
<gene>
    <name evidence="2" type="ORF">H9649_01185</name>
</gene>
<organism evidence="2 3">
    <name type="scientific">Sporosarcina quadrami</name>
    <dbReference type="NCBI Taxonomy" id="2762234"/>
    <lineage>
        <taxon>Bacteria</taxon>
        <taxon>Bacillati</taxon>
        <taxon>Bacillota</taxon>
        <taxon>Bacilli</taxon>
        <taxon>Bacillales</taxon>
        <taxon>Caryophanaceae</taxon>
        <taxon>Sporosarcina</taxon>
    </lineage>
</organism>
<name>A0ABR8U590_9BACL</name>
<feature type="transmembrane region" description="Helical" evidence="1">
    <location>
        <begin position="232"/>
        <end position="253"/>
    </location>
</feature>
<dbReference type="EMBL" id="JACSQN010000001">
    <property type="protein sequence ID" value="MBD7983178.1"/>
    <property type="molecule type" value="Genomic_DNA"/>
</dbReference>
<feature type="transmembrane region" description="Helical" evidence="1">
    <location>
        <begin position="207"/>
        <end position="226"/>
    </location>
</feature>
<dbReference type="RefSeq" id="WP_191692815.1">
    <property type="nucleotide sequence ID" value="NZ_JACSQN010000001.1"/>
</dbReference>
<protein>
    <submittedName>
        <fullName evidence="2">DUF1385 domain-containing protein</fullName>
    </submittedName>
</protein>
<dbReference type="PANTHER" id="PTHR42867:SF1">
    <property type="entry name" value="MEMBRANE PROTEIN-RELATED"/>
    <property type="match status" value="1"/>
</dbReference>
<keyword evidence="1" id="KW-1133">Transmembrane helix</keyword>
<accession>A0ABR8U590</accession>
<keyword evidence="1" id="KW-0472">Membrane</keyword>
<dbReference type="Pfam" id="PF07136">
    <property type="entry name" value="DUF1385"/>
    <property type="match status" value="1"/>
</dbReference>
<keyword evidence="3" id="KW-1185">Reference proteome</keyword>
<sequence length="327" mass="36962">MSKKQQPPTYGGQALIEGVMFGSKNHTVTAIRRKDDSLDYFYVPKEQKPLSAKLKRIPFIRGIVALVESAGIGSRHLTFANERYDVMPGEEVEPTEEETSKLGMIIGVAAIGVLSFLFGKFVFTLVPVFLAQMLEFMAPGKTAQILLESFFKLALLLIYISLISMTPLIKRVFKYHGAEHKVINTYENGLPLTVENVQSQSRLHYRCGSSFLLFTVIVGMFIYFFVPYDPFWLRIVNRILLIPVVIGVSFEVLQFTNSLRNIPVLKYLGYPGLWLQLLTTKEPEDDQVEVAIASFNKLLEIEERGIENVEILKSTDGKEQETTVPVN</sequence>
<feature type="transmembrane region" description="Helical" evidence="1">
    <location>
        <begin position="150"/>
        <end position="169"/>
    </location>
</feature>
<keyword evidence="1" id="KW-0812">Transmembrane</keyword>
<comment type="caution">
    <text evidence="2">The sequence shown here is derived from an EMBL/GenBank/DDBJ whole genome shotgun (WGS) entry which is preliminary data.</text>
</comment>